<proteinExistence type="predicted"/>
<gene>
    <name evidence="1" type="ORF">ACAOBT_LOCUS12208</name>
</gene>
<name>A0A9P0KL02_ACAOB</name>
<accession>A0A9P0KL02</accession>
<evidence type="ECO:0000313" key="2">
    <source>
        <dbReference type="Proteomes" id="UP001152888"/>
    </source>
</evidence>
<keyword evidence="2" id="KW-1185">Reference proteome</keyword>
<protein>
    <submittedName>
        <fullName evidence="1">Uncharacterized protein</fullName>
    </submittedName>
</protein>
<sequence length="118" mass="12806">MSGSLLDCGVFQVYKASRQDLRVAKSCLIVLFPNREAYGESQNTCVPLPWRCQVKSAVPAAGPSCERGNVRSASCHPPIACCHRCDVTDRPALQSAGRDGMEVELLAVLPNALELFTR</sequence>
<organism evidence="1 2">
    <name type="scientific">Acanthoscelides obtectus</name>
    <name type="common">Bean weevil</name>
    <name type="synonym">Bruchus obtectus</name>
    <dbReference type="NCBI Taxonomy" id="200917"/>
    <lineage>
        <taxon>Eukaryota</taxon>
        <taxon>Metazoa</taxon>
        <taxon>Ecdysozoa</taxon>
        <taxon>Arthropoda</taxon>
        <taxon>Hexapoda</taxon>
        <taxon>Insecta</taxon>
        <taxon>Pterygota</taxon>
        <taxon>Neoptera</taxon>
        <taxon>Endopterygota</taxon>
        <taxon>Coleoptera</taxon>
        <taxon>Polyphaga</taxon>
        <taxon>Cucujiformia</taxon>
        <taxon>Chrysomeloidea</taxon>
        <taxon>Chrysomelidae</taxon>
        <taxon>Bruchinae</taxon>
        <taxon>Bruchini</taxon>
        <taxon>Acanthoscelides</taxon>
    </lineage>
</organism>
<dbReference type="EMBL" id="CAKOFQ010006849">
    <property type="protein sequence ID" value="CAH1976586.1"/>
    <property type="molecule type" value="Genomic_DNA"/>
</dbReference>
<comment type="caution">
    <text evidence="1">The sequence shown here is derived from an EMBL/GenBank/DDBJ whole genome shotgun (WGS) entry which is preliminary data.</text>
</comment>
<dbReference type="Proteomes" id="UP001152888">
    <property type="component" value="Unassembled WGS sequence"/>
</dbReference>
<dbReference type="AlphaFoldDB" id="A0A9P0KL02"/>
<evidence type="ECO:0000313" key="1">
    <source>
        <dbReference type="EMBL" id="CAH1976586.1"/>
    </source>
</evidence>
<reference evidence="1" key="1">
    <citation type="submission" date="2022-03" db="EMBL/GenBank/DDBJ databases">
        <authorList>
            <person name="Sayadi A."/>
        </authorList>
    </citation>
    <scope>NUCLEOTIDE SEQUENCE</scope>
</reference>